<dbReference type="GO" id="GO:0005886">
    <property type="term" value="C:plasma membrane"/>
    <property type="evidence" value="ECO:0007669"/>
    <property type="project" value="InterPro"/>
</dbReference>
<feature type="region of interest" description="Disordered" evidence="1">
    <location>
        <begin position="448"/>
        <end position="539"/>
    </location>
</feature>
<evidence type="ECO:0000313" key="3">
    <source>
        <dbReference type="EMBL" id="KAG0273010.1"/>
    </source>
</evidence>
<gene>
    <name evidence="3" type="ORF">BGZ95_011187</name>
</gene>
<dbReference type="PANTHER" id="PTHR36424:SF1">
    <property type="entry name" value="LOW AFFINITY K(+) TRANSPORTER 1-RELATED"/>
    <property type="match status" value="1"/>
</dbReference>
<dbReference type="InterPro" id="IPR031606">
    <property type="entry name" value="Kch1/2"/>
</dbReference>
<keyword evidence="4" id="KW-1185">Reference proteome</keyword>
<feature type="transmembrane region" description="Helical" evidence="2">
    <location>
        <begin position="85"/>
        <end position="105"/>
    </location>
</feature>
<dbReference type="Pfam" id="PF16944">
    <property type="entry name" value="KCH"/>
    <property type="match status" value="1"/>
</dbReference>
<feature type="region of interest" description="Disordered" evidence="1">
    <location>
        <begin position="282"/>
        <end position="301"/>
    </location>
</feature>
<accession>A0AAD4H5G2</accession>
<proteinExistence type="predicted"/>
<keyword evidence="2" id="KW-0472">Membrane</keyword>
<dbReference type="AlphaFoldDB" id="A0AAD4H5G2"/>
<feature type="compositionally biased region" description="Gly residues" evidence="1">
    <location>
        <begin position="583"/>
        <end position="593"/>
    </location>
</feature>
<feature type="transmembrane region" description="Helical" evidence="2">
    <location>
        <begin position="217"/>
        <end position="240"/>
    </location>
</feature>
<feature type="compositionally biased region" description="Polar residues" evidence="1">
    <location>
        <begin position="488"/>
        <end position="499"/>
    </location>
</feature>
<dbReference type="Proteomes" id="UP001194580">
    <property type="component" value="Unassembled WGS sequence"/>
</dbReference>
<evidence type="ECO:0008006" key="5">
    <source>
        <dbReference type="Google" id="ProtNLM"/>
    </source>
</evidence>
<feature type="compositionally biased region" description="Polar residues" evidence="1">
    <location>
        <begin position="458"/>
        <end position="477"/>
    </location>
</feature>
<dbReference type="EMBL" id="JAAAIL010000817">
    <property type="protein sequence ID" value="KAG0273010.1"/>
    <property type="molecule type" value="Genomic_DNA"/>
</dbReference>
<feature type="transmembrane region" description="Helical" evidence="2">
    <location>
        <begin position="36"/>
        <end position="60"/>
    </location>
</feature>
<organism evidence="3 4">
    <name type="scientific">Linnemannia exigua</name>
    <dbReference type="NCBI Taxonomy" id="604196"/>
    <lineage>
        <taxon>Eukaryota</taxon>
        <taxon>Fungi</taxon>
        <taxon>Fungi incertae sedis</taxon>
        <taxon>Mucoromycota</taxon>
        <taxon>Mortierellomycotina</taxon>
        <taxon>Mortierellomycetes</taxon>
        <taxon>Mortierellales</taxon>
        <taxon>Mortierellaceae</taxon>
        <taxon>Linnemannia</taxon>
    </lineage>
</organism>
<feature type="compositionally biased region" description="Basic and acidic residues" evidence="1">
    <location>
        <begin position="571"/>
        <end position="581"/>
    </location>
</feature>
<comment type="caution">
    <text evidence="3">The sequence shown here is derived from an EMBL/GenBank/DDBJ whole genome shotgun (WGS) entry which is preliminary data.</text>
</comment>
<dbReference type="GO" id="GO:0015079">
    <property type="term" value="F:potassium ion transmembrane transporter activity"/>
    <property type="evidence" value="ECO:0007669"/>
    <property type="project" value="InterPro"/>
</dbReference>
<keyword evidence="2" id="KW-0812">Transmembrane</keyword>
<evidence type="ECO:0000256" key="2">
    <source>
        <dbReference type="SAM" id="Phobius"/>
    </source>
</evidence>
<protein>
    <recommendedName>
        <fullName evidence="5">Vacuole protein</fullName>
    </recommendedName>
</protein>
<evidence type="ECO:0000256" key="1">
    <source>
        <dbReference type="SAM" id="MobiDB-lite"/>
    </source>
</evidence>
<name>A0AAD4H5G2_9FUNG</name>
<reference evidence="3" key="1">
    <citation type="journal article" date="2020" name="Fungal Divers.">
        <title>Resolving the Mortierellaceae phylogeny through synthesis of multi-gene phylogenetics and phylogenomics.</title>
        <authorList>
            <person name="Vandepol N."/>
            <person name="Liber J."/>
            <person name="Desiro A."/>
            <person name="Na H."/>
            <person name="Kennedy M."/>
            <person name="Barry K."/>
            <person name="Grigoriev I.V."/>
            <person name="Miller A.N."/>
            <person name="O'Donnell K."/>
            <person name="Stajich J.E."/>
            <person name="Bonito G."/>
        </authorList>
    </citation>
    <scope>NUCLEOTIDE SEQUENCE</scope>
    <source>
        <strain evidence="3">NRRL 28262</strain>
    </source>
</reference>
<dbReference type="PANTHER" id="PTHR36424">
    <property type="entry name" value="PHEROMONE-REGULATED MEMBRANE PROTEIN 6"/>
    <property type="match status" value="1"/>
</dbReference>
<keyword evidence="2" id="KW-1133">Transmembrane helix</keyword>
<sequence>MSAQWQQEVVQDHKFDFINVDDFIDNSCWRQFTYSLVFAAIIRGILVYCSDIFTAANLLANSNENSFVPPQGVQLEVFGKLPFEVYKWLFSGCILLGFALLGWEIRRARAIIISRDISYAFTSLIASRYYTVRSYPHYCFFAQINNSKKAVDDVAFFCFFTFRNWKRLILADAPRQIINATILYQTFHNHLDSSFFDWDRIVGAGNSFIYKKISLGAMMFTVFMFAMSLIMLISAIFMYIPLVIHIRGNLKEFCCHKIDKRIDELLRKMSRTRALDEAIRDRTSANRQQPTLPDVNSVLRQPPLPPVGTPRTAFAQQSSYGMHTPKIGYNYIQQPLPPAAPYMHSNNSNISNSNGGSNGPQNQYGYDYYQAKSPPPVMGTVSSAAGKPKELFDPYAESSFTTDDVYGGMYNRDQGQPYMAPQGQTQDRDGYEGTGRVVYSNAAIAGGGGGGGGVGSPVTCSNSNTSGSPLYTGQTPPRATRYEDYTTERSSSPILSQHGGSDLESHHGGSVVGGYAGNSGGYGPPGRVQGGGGHGHHGPGFGSGGYNNAWYAGQGAGGASYGNEYQSTNPRRQDTAPDRNYRGGRGGGGGSIY</sequence>
<evidence type="ECO:0000313" key="4">
    <source>
        <dbReference type="Proteomes" id="UP001194580"/>
    </source>
</evidence>
<feature type="region of interest" description="Disordered" evidence="1">
    <location>
        <begin position="557"/>
        <end position="593"/>
    </location>
</feature>
<feature type="compositionally biased region" description="Gly residues" evidence="1">
    <location>
        <begin position="510"/>
        <end position="539"/>
    </location>
</feature>